<dbReference type="AlphaFoldDB" id="A0AAJ0CZ06"/>
<protein>
    <submittedName>
        <fullName evidence="2">Uncharacterized protein</fullName>
    </submittedName>
</protein>
<evidence type="ECO:0000256" key="1">
    <source>
        <dbReference type="SAM" id="MobiDB-lite"/>
    </source>
</evidence>
<organism evidence="2 3">
    <name type="scientific">Conoideocrella luteorostrata</name>
    <dbReference type="NCBI Taxonomy" id="1105319"/>
    <lineage>
        <taxon>Eukaryota</taxon>
        <taxon>Fungi</taxon>
        <taxon>Dikarya</taxon>
        <taxon>Ascomycota</taxon>
        <taxon>Pezizomycotina</taxon>
        <taxon>Sordariomycetes</taxon>
        <taxon>Hypocreomycetidae</taxon>
        <taxon>Hypocreales</taxon>
        <taxon>Clavicipitaceae</taxon>
        <taxon>Conoideocrella</taxon>
    </lineage>
</organism>
<feature type="compositionally biased region" description="Basic residues" evidence="1">
    <location>
        <begin position="59"/>
        <end position="69"/>
    </location>
</feature>
<evidence type="ECO:0000313" key="2">
    <source>
        <dbReference type="EMBL" id="KAK2616689.1"/>
    </source>
</evidence>
<gene>
    <name evidence="2" type="ORF">QQS21_000301</name>
</gene>
<evidence type="ECO:0000313" key="3">
    <source>
        <dbReference type="Proteomes" id="UP001251528"/>
    </source>
</evidence>
<dbReference type="Proteomes" id="UP001251528">
    <property type="component" value="Unassembled WGS sequence"/>
</dbReference>
<name>A0AAJ0CZ06_9HYPO</name>
<dbReference type="EMBL" id="JASWJB010000003">
    <property type="protein sequence ID" value="KAK2616689.1"/>
    <property type="molecule type" value="Genomic_DNA"/>
</dbReference>
<reference evidence="2" key="1">
    <citation type="submission" date="2023-06" db="EMBL/GenBank/DDBJ databases">
        <title>Conoideocrella luteorostrata (Hypocreales: Clavicipitaceae), a potential biocontrol fungus for elongate hemlock scale in United States Christmas tree production areas.</title>
        <authorList>
            <person name="Barrett H."/>
            <person name="Lovett B."/>
            <person name="Macias A.M."/>
            <person name="Stajich J.E."/>
            <person name="Kasson M.T."/>
        </authorList>
    </citation>
    <scope>NUCLEOTIDE SEQUENCE</scope>
    <source>
        <strain evidence="2">ARSEF 14590</strain>
    </source>
</reference>
<feature type="region of interest" description="Disordered" evidence="1">
    <location>
        <begin position="148"/>
        <end position="169"/>
    </location>
</feature>
<proteinExistence type="predicted"/>
<feature type="region of interest" description="Disordered" evidence="1">
    <location>
        <begin position="1"/>
        <end position="84"/>
    </location>
</feature>
<keyword evidence="3" id="KW-1185">Reference proteome</keyword>
<feature type="compositionally biased region" description="Basic and acidic residues" evidence="1">
    <location>
        <begin position="9"/>
        <end position="58"/>
    </location>
</feature>
<accession>A0AAJ0CZ06</accession>
<sequence>MGVTAIAKEVAEEQIQRRREGEERRPAKVEEEEVRAEKEKRSERLRVKQIKPEEELHAPRQRAPPKRKLSSFAERPPECGARSGCARGSWVWLHSIPIRQMSNIHDKRHVIPGALTVSSVSPLVKVNEADDDAVRAAVLRDEHSVPSNNVAGLQTRPGKSFADLRGETL</sequence>
<comment type="caution">
    <text evidence="2">The sequence shown here is derived from an EMBL/GenBank/DDBJ whole genome shotgun (WGS) entry which is preliminary data.</text>
</comment>